<accession>A0ABY6Z2I2</accession>
<dbReference type="CDD" id="cd06558">
    <property type="entry name" value="crotonase-like"/>
    <property type="match status" value="1"/>
</dbReference>
<dbReference type="Gene3D" id="1.10.12.10">
    <property type="entry name" value="Lyase 2-enoyl-coa Hydratase, Chain A, domain 2"/>
    <property type="match status" value="1"/>
</dbReference>
<protein>
    <submittedName>
        <fullName evidence="4">Enoyl-CoA hydratase-related protein</fullName>
    </submittedName>
</protein>
<evidence type="ECO:0000256" key="1">
    <source>
        <dbReference type="ARBA" id="ARBA00005254"/>
    </source>
</evidence>
<dbReference type="Pfam" id="PF00378">
    <property type="entry name" value="ECH_1"/>
    <property type="match status" value="1"/>
</dbReference>
<sequence length="260" mass="27624">MTEANLIQVNIDEQIAVLSLNRPAQRNALNRAVLSELGANIAMLSGRRDLRAVIIRGEGKAFAAGADISEMQAMTAQEAEQFARFGQRVFTALENLPQPTIALVHGFALGGGMELSMACDVRIAAEGGQFGQPEVTLGVLPGFGGSQRLPRIIGQGRALDMLLTGKRIDAQTALAYGLVSQVVSEDALLDAGIAYANQLKALGPVALGYVKRAVYDGAELDLSKGQAMEANLFGLTFATRDQKEGMNAFLAKRSAEFRGE</sequence>
<reference evidence="4" key="1">
    <citation type="submission" date="2022-08" db="EMBL/GenBank/DDBJ databases">
        <title>Alicyclobacillus dauci DSM2870, complete genome.</title>
        <authorList>
            <person name="Wang Q."/>
            <person name="Cai R."/>
            <person name="Wang Z."/>
        </authorList>
    </citation>
    <scope>NUCLEOTIDE SEQUENCE</scope>
    <source>
        <strain evidence="4">DSM 28700</strain>
    </source>
</reference>
<dbReference type="InterPro" id="IPR029045">
    <property type="entry name" value="ClpP/crotonase-like_dom_sf"/>
</dbReference>
<evidence type="ECO:0000256" key="2">
    <source>
        <dbReference type="ARBA" id="ARBA00023239"/>
    </source>
</evidence>
<name>A0ABY6Z2I2_9BACL</name>
<evidence type="ECO:0000256" key="3">
    <source>
        <dbReference type="RuleBase" id="RU003707"/>
    </source>
</evidence>
<dbReference type="PROSITE" id="PS00166">
    <property type="entry name" value="ENOYL_COA_HYDRATASE"/>
    <property type="match status" value="1"/>
</dbReference>
<dbReference type="PANTHER" id="PTHR11941:SF54">
    <property type="entry name" value="ENOYL-COA HYDRATASE, MITOCHONDRIAL"/>
    <property type="match status" value="1"/>
</dbReference>
<dbReference type="EMBL" id="CP104064">
    <property type="protein sequence ID" value="WAH36892.1"/>
    <property type="molecule type" value="Genomic_DNA"/>
</dbReference>
<dbReference type="SUPFAM" id="SSF52096">
    <property type="entry name" value="ClpP/crotonase"/>
    <property type="match status" value="1"/>
</dbReference>
<evidence type="ECO:0000313" key="4">
    <source>
        <dbReference type="EMBL" id="WAH36892.1"/>
    </source>
</evidence>
<keyword evidence="5" id="KW-1185">Reference proteome</keyword>
<dbReference type="InterPro" id="IPR018376">
    <property type="entry name" value="Enoyl-CoA_hyd/isom_CS"/>
</dbReference>
<dbReference type="Gene3D" id="3.90.226.10">
    <property type="entry name" value="2-enoyl-CoA Hydratase, Chain A, domain 1"/>
    <property type="match status" value="1"/>
</dbReference>
<keyword evidence="2" id="KW-0456">Lyase</keyword>
<dbReference type="InterPro" id="IPR001753">
    <property type="entry name" value="Enoyl-CoA_hydra/iso"/>
</dbReference>
<proteinExistence type="inferred from homology"/>
<evidence type="ECO:0000313" key="5">
    <source>
        <dbReference type="Proteomes" id="UP001164803"/>
    </source>
</evidence>
<dbReference type="InterPro" id="IPR014748">
    <property type="entry name" value="Enoyl-CoA_hydra_C"/>
</dbReference>
<dbReference type="Proteomes" id="UP001164803">
    <property type="component" value="Chromosome"/>
</dbReference>
<gene>
    <name evidence="4" type="ORF">NZD86_22465</name>
</gene>
<organism evidence="4 5">
    <name type="scientific">Alicyclobacillus dauci</name>
    <dbReference type="NCBI Taxonomy" id="1475485"/>
    <lineage>
        <taxon>Bacteria</taxon>
        <taxon>Bacillati</taxon>
        <taxon>Bacillota</taxon>
        <taxon>Bacilli</taxon>
        <taxon>Bacillales</taxon>
        <taxon>Alicyclobacillaceae</taxon>
        <taxon>Alicyclobacillus</taxon>
    </lineage>
</organism>
<dbReference type="RefSeq" id="WP_268044292.1">
    <property type="nucleotide sequence ID" value="NZ_CP104064.1"/>
</dbReference>
<comment type="similarity">
    <text evidence="1 3">Belongs to the enoyl-CoA hydratase/isomerase family.</text>
</comment>
<dbReference type="PANTHER" id="PTHR11941">
    <property type="entry name" value="ENOYL-COA HYDRATASE-RELATED"/>
    <property type="match status" value="1"/>
</dbReference>